<comment type="caution">
    <text evidence="1">The sequence shown here is derived from an EMBL/GenBank/DDBJ whole genome shotgun (WGS) entry which is preliminary data.</text>
</comment>
<organism evidence="1 2">
    <name type="scientific">Chaetomidium leptoderma</name>
    <dbReference type="NCBI Taxonomy" id="669021"/>
    <lineage>
        <taxon>Eukaryota</taxon>
        <taxon>Fungi</taxon>
        <taxon>Dikarya</taxon>
        <taxon>Ascomycota</taxon>
        <taxon>Pezizomycotina</taxon>
        <taxon>Sordariomycetes</taxon>
        <taxon>Sordariomycetidae</taxon>
        <taxon>Sordariales</taxon>
        <taxon>Chaetomiaceae</taxon>
        <taxon>Chaetomidium</taxon>
    </lineage>
</organism>
<name>A0AAN6VD55_9PEZI</name>
<evidence type="ECO:0000313" key="1">
    <source>
        <dbReference type="EMBL" id="KAK4148879.1"/>
    </source>
</evidence>
<dbReference type="AlphaFoldDB" id="A0AAN6VD55"/>
<protein>
    <submittedName>
        <fullName evidence="1">Uncharacterized protein</fullName>
    </submittedName>
</protein>
<reference evidence="1" key="1">
    <citation type="journal article" date="2023" name="Mol. Phylogenet. Evol.">
        <title>Genome-scale phylogeny and comparative genomics of the fungal order Sordariales.</title>
        <authorList>
            <person name="Hensen N."/>
            <person name="Bonometti L."/>
            <person name="Westerberg I."/>
            <person name="Brannstrom I.O."/>
            <person name="Guillou S."/>
            <person name="Cros-Aarteil S."/>
            <person name="Calhoun S."/>
            <person name="Haridas S."/>
            <person name="Kuo A."/>
            <person name="Mondo S."/>
            <person name="Pangilinan J."/>
            <person name="Riley R."/>
            <person name="LaButti K."/>
            <person name="Andreopoulos B."/>
            <person name="Lipzen A."/>
            <person name="Chen C."/>
            <person name="Yan M."/>
            <person name="Daum C."/>
            <person name="Ng V."/>
            <person name="Clum A."/>
            <person name="Steindorff A."/>
            <person name="Ohm R.A."/>
            <person name="Martin F."/>
            <person name="Silar P."/>
            <person name="Natvig D.O."/>
            <person name="Lalanne C."/>
            <person name="Gautier V."/>
            <person name="Ament-Velasquez S.L."/>
            <person name="Kruys A."/>
            <person name="Hutchinson M.I."/>
            <person name="Powell A.J."/>
            <person name="Barry K."/>
            <person name="Miller A.N."/>
            <person name="Grigoriev I.V."/>
            <person name="Debuchy R."/>
            <person name="Gladieux P."/>
            <person name="Hiltunen Thoren M."/>
            <person name="Johannesson H."/>
        </authorList>
    </citation>
    <scope>NUCLEOTIDE SEQUENCE</scope>
    <source>
        <strain evidence="1">CBS 538.74</strain>
    </source>
</reference>
<evidence type="ECO:0000313" key="2">
    <source>
        <dbReference type="Proteomes" id="UP001302745"/>
    </source>
</evidence>
<reference evidence="1" key="2">
    <citation type="submission" date="2023-05" db="EMBL/GenBank/DDBJ databases">
        <authorList>
            <consortium name="Lawrence Berkeley National Laboratory"/>
            <person name="Steindorff A."/>
            <person name="Hensen N."/>
            <person name="Bonometti L."/>
            <person name="Westerberg I."/>
            <person name="Brannstrom I.O."/>
            <person name="Guillou S."/>
            <person name="Cros-Aarteil S."/>
            <person name="Calhoun S."/>
            <person name="Haridas S."/>
            <person name="Kuo A."/>
            <person name="Mondo S."/>
            <person name="Pangilinan J."/>
            <person name="Riley R."/>
            <person name="Labutti K."/>
            <person name="Andreopoulos B."/>
            <person name="Lipzen A."/>
            <person name="Chen C."/>
            <person name="Yanf M."/>
            <person name="Daum C."/>
            <person name="Ng V."/>
            <person name="Clum A."/>
            <person name="Ohm R."/>
            <person name="Martin F."/>
            <person name="Silar P."/>
            <person name="Natvig D."/>
            <person name="Lalanne C."/>
            <person name="Gautier V."/>
            <person name="Ament-Velasquez S.L."/>
            <person name="Kruys A."/>
            <person name="Hutchinson M.I."/>
            <person name="Powell A.J."/>
            <person name="Barry K."/>
            <person name="Miller A.N."/>
            <person name="Grigoriev I.V."/>
            <person name="Debuchy R."/>
            <person name="Gladieux P."/>
            <person name="Thoren M.H."/>
            <person name="Johannesson H."/>
        </authorList>
    </citation>
    <scope>NUCLEOTIDE SEQUENCE</scope>
    <source>
        <strain evidence="1">CBS 538.74</strain>
    </source>
</reference>
<accession>A0AAN6VD55</accession>
<dbReference type="EMBL" id="MU857240">
    <property type="protein sequence ID" value="KAK4148879.1"/>
    <property type="molecule type" value="Genomic_DNA"/>
</dbReference>
<gene>
    <name evidence="1" type="ORF">C8A00DRAFT_38529</name>
</gene>
<keyword evidence="2" id="KW-1185">Reference proteome</keyword>
<sequence>MEDAVQYESQNRRWENWYSEADAAQDRRDKTPFSSTDTPDLPPLAWVTYWRGEASNMFG</sequence>
<proteinExistence type="predicted"/>
<dbReference type="Proteomes" id="UP001302745">
    <property type="component" value="Unassembled WGS sequence"/>
</dbReference>